<accession>I7M7S9</accession>
<evidence type="ECO:0000313" key="2">
    <source>
        <dbReference type="Proteomes" id="UP000009168"/>
    </source>
</evidence>
<name>I7M7S9_TETTS</name>
<dbReference type="EMBL" id="GG662703">
    <property type="protein sequence ID" value="EAR95782.1"/>
    <property type="molecule type" value="Genomic_DNA"/>
</dbReference>
<sequence length="161" mass="19149">MGCSNQKQTDLSVKQLKKQCFNLNKEITQLQRKILFTNVEYQFKYNRTIEKKVHSQETKNNFTDNSNTSNEDFAKEDLISKFYVQMKEFQKQAQNIFIKGETIMQKYNMKAVENQQFYLQIRQKLKLLHEFAFILVINSEMKNSKDQIMFLGSFCQSLVIA</sequence>
<dbReference type="InParanoid" id="I7M7S9"/>
<keyword evidence="2" id="KW-1185">Reference proteome</keyword>
<protein>
    <submittedName>
        <fullName evidence="1">Uncharacterized protein</fullName>
    </submittedName>
</protein>
<dbReference type="Proteomes" id="UP000009168">
    <property type="component" value="Unassembled WGS sequence"/>
</dbReference>
<dbReference type="RefSeq" id="XP_001016027.1">
    <property type="nucleotide sequence ID" value="XM_001016027.3"/>
</dbReference>
<dbReference type="KEGG" id="tet:TTHERM_00275880"/>
<evidence type="ECO:0000313" key="1">
    <source>
        <dbReference type="EMBL" id="EAR95782.1"/>
    </source>
</evidence>
<dbReference type="AlphaFoldDB" id="I7M7S9"/>
<dbReference type="GeneID" id="7822687"/>
<gene>
    <name evidence="1" type="ORF">TTHERM_00275880</name>
</gene>
<dbReference type="HOGENOM" id="CLU_1647161_0_0_1"/>
<proteinExistence type="predicted"/>
<organism evidence="1 2">
    <name type="scientific">Tetrahymena thermophila (strain SB210)</name>
    <dbReference type="NCBI Taxonomy" id="312017"/>
    <lineage>
        <taxon>Eukaryota</taxon>
        <taxon>Sar</taxon>
        <taxon>Alveolata</taxon>
        <taxon>Ciliophora</taxon>
        <taxon>Intramacronucleata</taxon>
        <taxon>Oligohymenophorea</taxon>
        <taxon>Hymenostomatida</taxon>
        <taxon>Tetrahymenina</taxon>
        <taxon>Tetrahymenidae</taxon>
        <taxon>Tetrahymena</taxon>
    </lineage>
</organism>
<reference evidence="2" key="1">
    <citation type="journal article" date="2006" name="PLoS Biol.">
        <title>Macronuclear genome sequence of the ciliate Tetrahymena thermophila, a model eukaryote.</title>
        <authorList>
            <person name="Eisen J.A."/>
            <person name="Coyne R.S."/>
            <person name="Wu M."/>
            <person name="Wu D."/>
            <person name="Thiagarajan M."/>
            <person name="Wortman J.R."/>
            <person name="Badger J.H."/>
            <person name="Ren Q."/>
            <person name="Amedeo P."/>
            <person name="Jones K.M."/>
            <person name="Tallon L.J."/>
            <person name="Delcher A.L."/>
            <person name="Salzberg S.L."/>
            <person name="Silva J.C."/>
            <person name="Haas B.J."/>
            <person name="Majoros W.H."/>
            <person name="Farzad M."/>
            <person name="Carlton J.M."/>
            <person name="Smith R.K. Jr."/>
            <person name="Garg J."/>
            <person name="Pearlman R.E."/>
            <person name="Karrer K.M."/>
            <person name="Sun L."/>
            <person name="Manning G."/>
            <person name="Elde N.C."/>
            <person name="Turkewitz A.P."/>
            <person name="Asai D.J."/>
            <person name="Wilkes D.E."/>
            <person name="Wang Y."/>
            <person name="Cai H."/>
            <person name="Collins K."/>
            <person name="Stewart B.A."/>
            <person name="Lee S.R."/>
            <person name="Wilamowska K."/>
            <person name="Weinberg Z."/>
            <person name="Ruzzo W.L."/>
            <person name="Wloga D."/>
            <person name="Gaertig J."/>
            <person name="Frankel J."/>
            <person name="Tsao C.-C."/>
            <person name="Gorovsky M.A."/>
            <person name="Keeling P.J."/>
            <person name="Waller R.F."/>
            <person name="Patron N.J."/>
            <person name="Cherry J.M."/>
            <person name="Stover N.A."/>
            <person name="Krieger C.J."/>
            <person name="del Toro C."/>
            <person name="Ryder H.F."/>
            <person name="Williamson S.C."/>
            <person name="Barbeau R.A."/>
            <person name="Hamilton E.P."/>
            <person name="Orias E."/>
        </authorList>
    </citation>
    <scope>NUCLEOTIDE SEQUENCE [LARGE SCALE GENOMIC DNA]</scope>
    <source>
        <strain evidence="2">SB210</strain>
    </source>
</reference>